<evidence type="ECO:0000313" key="4">
    <source>
        <dbReference type="Proteomes" id="UP000183918"/>
    </source>
</evidence>
<protein>
    <submittedName>
        <fullName evidence="3">Mannosyl-glycoprotein endo-beta-N-acetylglucosaminidase</fullName>
    </submittedName>
</protein>
<dbReference type="STRING" id="1122142.SAMN02910414_00972"/>
<dbReference type="InterPro" id="IPR002901">
    <property type="entry name" value="MGlyc_endo_b_GlcNAc-like_dom"/>
</dbReference>
<gene>
    <name evidence="3" type="ORF">SAMN02910414_00972</name>
</gene>
<dbReference type="GO" id="GO:0004040">
    <property type="term" value="F:amidase activity"/>
    <property type="evidence" value="ECO:0007669"/>
    <property type="project" value="InterPro"/>
</dbReference>
<evidence type="ECO:0000256" key="1">
    <source>
        <dbReference type="SAM" id="SignalP"/>
    </source>
</evidence>
<dbReference type="OrthoDB" id="2051435at2"/>
<keyword evidence="4" id="KW-1185">Reference proteome</keyword>
<accession>A0A1H3HXR5</accession>
<dbReference type="EMBL" id="FNPG01000010">
    <property type="protein sequence ID" value="SDY19559.1"/>
    <property type="molecule type" value="Genomic_DNA"/>
</dbReference>
<sequence length="620" mass="70869">MKNFKRKLFSILLVFTCLVSAMFMNGSTEVVKANLSDNLYPIMGSSSVTINQMINYYEKHAKYPADYQRSDAPTIYHFCKIYMEECDAEGVKTEVAFAQAMNETGFLRYGGDVHRDQYNFAGIGATGGGNPGNRFSSVREGVRAQVQHLKAYASTQRIRNPKVDPRYDYVYSKDKPKAPYVQWLGIQENPYHQGWAAASRYGYTLVDRYIAEMLGISTFSTWYNGLNYAAVYEPGYYKIHNPDASRAFGGNSDSLIRHFINNGMSEGRQANASFDVKAYMNRYVDLRNAFGDDLKSYYMHYINSGKKENRNALDCPTRQGGGVTKYAGKDYSAVYNYEYYIQNNPDVKNAFKDDDIAVLKHFINNGMKEGRKASPNFDLVSYKNANADLRVAFQNDKQKYYLHYISYGRREGRKTTGVTTLLNPVTKYEGKDYSAVYNYDYYISHNPDVAKAFPNDDVSVLKHFINYGMSEGRQASESFDLASYKNAYRDLRNAFGNDKKKYYMHYINNGKSEGRKATGVTSLQDGVTTLDGVDYSLIYNYDYYVSQNPDVAKAFPNDDEAVLRHFVNNGMKEGRASSESFNLSVYKENNEDLRAAFGDDDAQYYMHYLRFGHNENRKCV</sequence>
<keyword evidence="1" id="KW-0732">Signal</keyword>
<proteinExistence type="predicted"/>
<dbReference type="AlphaFoldDB" id="A0A1H3HXR5"/>
<dbReference type="Gene3D" id="1.10.530.10">
    <property type="match status" value="1"/>
</dbReference>
<evidence type="ECO:0000259" key="2">
    <source>
        <dbReference type="Pfam" id="PF01832"/>
    </source>
</evidence>
<feature type="signal peptide" evidence="1">
    <location>
        <begin position="1"/>
        <end position="21"/>
    </location>
</feature>
<dbReference type="RefSeq" id="WP_074716652.1">
    <property type="nucleotide sequence ID" value="NZ_FNPG01000010.1"/>
</dbReference>
<reference evidence="3 4" key="1">
    <citation type="submission" date="2016-10" db="EMBL/GenBank/DDBJ databases">
        <authorList>
            <person name="de Groot N.N."/>
        </authorList>
    </citation>
    <scope>NUCLEOTIDE SEQUENCE [LARGE SCALE GENOMIC DNA]</scope>
    <source>
        <strain evidence="3 4">DSM 14045</strain>
    </source>
</reference>
<organism evidence="3 4">
    <name type="scientific">Lachnobacterium bovis DSM 14045</name>
    <dbReference type="NCBI Taxonomy" id="1122142"/>
    <lineage>
        <taxon>Bacteria</taxon>
        <taxon>Bacillati</taxon>
        <taxon>Bacillota</taxon>
        <taxon>Clostridia</taxon>
        <taxon>Lachnospirales</taxon>
        <taxon>Lachnospiraceae</taxon>
        <taxon>Lachnobacterium</taxon>
    </lineage>
</organism>
<name>A0A1H3HXR5_9FIRM</name>
<dbReference type="Pfam" id="PF01832">
    <property type="entry name" value="Glucosaminidase"/>
    <property type="match status" value="1"/>
</dbReference>
<feature type="domain" description="Mannosyl-glycoprotein endo-beta-N-acetylglucosamidase-like" evidence="2">
    <location>
        <begin position="80"/>
        <end position="206"/>
    </location>
</feature>
<evidence type="ECO:0000313" key="3">
    <source>
        <dbReference type="EMBL" id="SDY19559.1"/>
    </source>
</evidence>
<dbReference type="Proteomes" id="UP000183918">
    <property type="component" value="Unassembled WGS sequence"/>
</dbReference>
<feature type="chain" id="PRO_5038980645" evidence="1">
    <location>
        <begin position="22"/>
        <end position="620"/>
    </location>
</feature>